<evidence type="ECO:0000313" key="5">
    <source>
        <dbReference type="Proteomes" id="UP000799767"/>
    </source>
</evidence>
<feature type="compositionally biased region" description="Acidic residues" evidence="1">
    <location>
        <begin position="437"/>
        <end position="447"/>
    </location>
</feature>
<name>A0A6A6PL19_9PEZI</name>
<dbReference type="GO" id="GO:0007094">
    <property type="term" value="P:mitotic spindle assembly checkpoint signaling"/>
    <property type="evidence" value="ECO:0007669"/>
    <property type="project" value="TreeGrafter"/>
</dbReference>
<gene>
    <name evidence="4" type="ORF">BDY17DRAFT_312554</name>
</gene>
<feature type="domain" description="ZW10 C-terminal helical" evidence="3">
    <location>
        <begin position="695"/>
        <end position="840"/>
    </location>
</feature>
<feature type="compositionally biased region" description="Acidic residues" evidence="1">
    <location>
        <begin position="469"/>
        <end position="508"/>
    </location>
</feature>
<dbReference type="InterPro" id="IPR046362">
    <property type="entry name" value="Zw10/DSL1_C_sf"/>
</dbReference>
<sequence length="846" mass="92712">MAAQAVLAYISLNTYPDSESISASSLASTDLQSLLDTLRAEQETTRTEIRSLSKSTAGDIDEWITQAKTLQADILRSRETARQIVADAEVGNALQSNVEEQGRKVGLLEEELQFNETLTGTLEHIQYANGLIDRTQEDAARADIPGALQGLEDAEASILGLQALAEGPQSSRALELLNQRMDELRHSLIETTTEFWNAFVSVNEEERSMLVSGRGYKAPGENIAVSELNLDHILVAARGLGLLPSLVQKLAKDIEQSTLKQRLVVDEDELVATITISKHTMSANGKNGDITVSSLFDDLNDILDFLATHLPDAVTVPLSDFLVPAMTKLLEDEWLDAAIPLNMAEIAQFTSIVEDTEELAERIEGYGWNGAGTLRQWVENAPRTWLTKRREAVLGHARNLVFAGLSERTAVERVETRVLSRDDPALQGPGDATGSEDAWDEAWDDSEDKAGPADNSPRIQKDVQLGGIPDDDDDTSAWDVEEDADEKSEDPDANGDEEDAWGAWDDEDATSKPASPVVARKEPASTRTNGTQAAAPPAEQEMTLRETFTVSAIPDGILQLLQQIISEAETLAGPDYSTSPLAVASQALYTLPTLALAIYRATAPTAYAKVDVGNMLIYNDSLRLAELLRVWQDSRPQGVGRLRLDNDTVALETFAKRAYSSEMESQRTIFRDILDGAQGFGNCTVPPFKQECESAIDGAVARLRDVHKMWKPILSQGALLQSLGSLLSTITTKIISEIEDLGDISEADSHQLHALCTRVTSITDVFTQSGGEGEQDMTFVYCATWLKFQYLAEVLESSLADIKWMWREGELSLEFDADEVVELVEALFAESELRRQAVREIRAGGR</sequence>
<proteinExistence type="predicted"/>
<dbReference type="InterPro" id="IPR055148">
    <property type="entry name" value="ZW10_C_2"/>
</dbReference>
<dbReference type="EMBL" id="MU001639">
    <property type="protein sequence ID" value="KAF2480712.1"/>
    <property type="molecule type" value="Genomic_DNA"/>
</dbReference>
<dbReference type="Gene3D" id="1.10.357.150">
    <property type="match status" value="1"/>
</dbReference>
<dbReference type="RefSeq" id="XP_033587282.1">
    <property type="nucleotide sequence ID" value="XM_033735634.1"/>
</dbReference>
<dbReference type="Pfam" id="PF22766">
    <property type="entry name" value="ZW10_C2"/>
    <property type="match status" value="1"/>
</dbReference>
<dbReference type="PANTHER" id="PTHR12205">
    <property type="entry name" value="CENTROMERE/KINETOCHORE PROTEIN ZW10"/>
    <property type="match status" value="1"/>
</dbReference>
<evidence type="ECO:0000259" key="2">
    <source>
        <dbReference type="Pfam" id="PF20665"/>
    </source>
</evidence>
<evidence type="ECO:0000313" key="4">
    <source>
        <dbReference type="EMBL" id="KAF2480712.1"/>
    </source>
</evidence>
<feature type="domain" description="Centromere/kinetochore protein zw10 middle" evidence="2">
    <location>
        <begin position="233"/>
        <end position="401"/>
    </location>
</feature>
<accession>A0A6A6PL19</accession>
<keyword evidence="5" id="KW-1185">Reference proteome</keyword>
<dbReference type="GeneID" id="54476636"/>
<dbReference type="Pfam" id="PF20665">
    <property type="entry name" value="Zw10_middle"/>
    <property type="match status" value="1"/>
</dbReference>
<dbReference type="InterPro" id="IPR048344">
    <property type="entry name" value="Zw10_middle"/>
</dbReference>
<protein>
    <submittedName>
        <fullName evidence="4">Centromere/kinetochore Zw10-domain-containing protein</fullName>
    </submittedName>
</protein>
<dbReference type="GO" id="GO:1990423">
    <property type="term" value="C:RZZ complex"/>
    <property type="evidence" value="ECO:0007669"/>
    <property type="project" value="TreeGrafter"/>
</dbReference>
<dbReference type="GO" id="GO:0006888">
    <property type="term" value="P:endoplasmic reticulum to Golgi vesicle-mediated transport"/>
    <property type="evidence" value="ECO:0007669"/>
    <property type="project" value="TreeGrafter"/>
</dbReference>
<feature type="region of interest" description="Disordered" evidence="1">
    <location>
        <begin position="416"/>
        <end position="541"/>
    </location>
</feature>
<evidence type="ECO:0000256" key="1">
    <source>
        <dbReference type="SAM" id="MobiDB-lite"/>
    </source>
</evidence>
<dbReference type="PANTHER" id="PTHR12205:SF0">
    <property type="entry name" value="CENTROMERE_KINETOCHORE PROTEIN ZW10 HOMOLOG"/>
    <property type="match status" value="1"/>
</dbReference>
<dbReference type="Proteomes" id="UP000799767">
    <property type="component" value="Unassembled WGS sequence"/>
</dbReference>
<dbReference type="GO" id="GO:0005737">
    <property type="term" value="C:cytoplasm"/>
    <property type="evidence" value="ECO:0007669"/>
    <property type="project" value="GOC"/>
</dbReference>
<organism evidence="4 5">
    <name type="scientific">Neohortaea acidophila</name>
    <dbReference type="NCBI Taxonomy" id="245834"/>
    <lineage>
        <taxon>Eukaryota</taxon>
        <taxon>Fungi</taxon>
        <taxon>Dikarya</taxon>
        <taxon>Ascomycota</taxon>
        <taxon>Pezizomycotina</taxon>
        <taxon>Dothideomycetes</taxon>
        <taxon>Dothideomycetidae</taxon>
        <taxon>Mycosphaerellales</taxon>
        <taxon>Teratosphaeriaceae</taxon>
        <taxon>Neohortaea</taxon>
    </lineage>
</organism>
<reference evidence="4" key="1">
    <citation type="journal article" date="2020" name="Stud. Mycol.">
        <title>101 Dothideomycetes genomes: a test case for predicting lifestyles and emergence of pathogens.</title>
        <authorList>
            <person name="Haridas S."/>
            <person name="Albert R."/>
            <person name="Binder M."/>
            <person name="Bloem J."/>
            <person name="Labutti K."/>
            <person name="Salamov A."/>
            <person name="Andreopoulos B."/>
            <person name="Baker S."/>
            <person name="Barry K."/>
            <person name="Bills G."/>
            <person name="Bluhm B."/>
            <person name="Cannon C."/>
            <person name="Castanera R."/>
            <person name="Culley D."/>
            <person name="Daum C."/>
            <person name="Ezra D."/>
            <person name="Gonzalez J."/>
            <person name="Henrissat B."/>
            <person name="Kuo A."/>
            <person name="Liang C."/>
            <person name="Lipzen A."/>
            <person name="Lutzoni F."/>
            <person name="Magnuson J."/>
            <person name="Mondo S."/>
            <person name="Nolan M."/>
            <person name="Ohm R."/>
            <person name="Pangilinan J."/>
            <person name="Park H.-J."/>
            <person name="Ramirez L."/>
            <person name="Alfaro M."/>
            <person name="Sun H."/>
            <person name="Tritt A."/>
            <person name="Yoshinaga Y."/>
            <person name="Zwiers L.-H."/>
            <person name="Turgeon B."/>
            <person name="Goodwin S."/>
            <person name="Spatafora J."/>
            <person name="Crous P."/>
            <person name="Grigoriev I."/>
        </authorList>
    </citation>
    <scope>NUCLEOTIDE SEQUENCE</scope>
    <source>
        <strain evidence="4">CBS 113389</strain>
    </source>
</reference>
<evidence type="ECO:0000259" key="3">
    <source>
        <dbReference type="Pfam" id="PF22766"/>
    </source>
</evidence>
<dbReference type="AlphaFoldDB" id="A0A6A6PL19"/>
<dbReference type="OrthoDB" id="534815at2759"/>